<gene>
    <name evidence="2" type="ORF">AA23TX_01314</name>
</gene>
<reference evidence="2 3" key="1">
    <citation type="submission" date="2019-09" db="EMBL/GenBank/DDBJ databases">
        <authorList>
            <person name="Leyn A S."/>
        </authorList>
    </citation>
    <scope>NUCLEOTIDE SEQUENCE [LARGE SCALE GENOMIC DNA]</scope>
    <source>
        <strain evidence="2">AA231_1</strain>
    </source>
</reference>
<dbReference type="InterPro" id="IPR018712">
    <property type="entry name" value="Tle1-like_cat"/>
</dbReference>
<dbReference type="PANTHER" id="PTHR33840:SF1">
    <property type="entry name" value="TLE1 PHOSPHOLIPASE DOMAIN-CONTAINING PROTEIN"/>
    <property type="match status" value="1"/>
</dbReference>
<dbReference type="RefSeq" id="WP_155541652.1">
    <property type="nucleotide sequence ID" value="NZ_CABVGP010000001.1"/>
</dbReference>
<keyword evidence="3" id="KW-1185">Reference proteome</keyword>
<dbReference type="Proteomes" id="UP000399805">
    <property type="component" value="Unassembled WGS sequence"/>
</dbReference>
<protein>
    <recommendedName>
        <fullName evidence="1">T6SS Phospholipase effector Tle1-like catalytic domain-containing protein</fullName>
    </recommendedName>
</protein>
<dbReference type="PANTHER" id="PTHR33840">
    <property type="match status" value="1"/>
</dbReference>
<proteinExistence type="predicted"/>
<dbReference type="AlphaFoldDB" id="A0A6I8LGS3"/>
<dbReference type="EMBL" id="CABVGP010000001">
    <property type="protein sequence ID" value="VVJ16293.1"/>
    <property type="molecule type" value="Genomic_DNA"/>
</dbReference>
<name>A0A6I8LGS3_9PSEU</name>
<sequence length="348" mass="38242">MKKRLVICCDGTWNSLKQPARTNVAKVWDAVPGEAPDGVRQLTCYLKGVGAGLPWLGHLAGGAFGWGLSANVRDAYRFVVENYAPGDDLYFFGFSRGAYTARSTVGLIRNCGVLRPDHADRIGEAYRLYRDRDVATGPDSPAAVRFRAEHACEKVTPIRFIGVWDTVGALGIPLSGGRLLHLINRRWQFHDMTLSSTVRSAFQALAVDEHRKSYVPAVWQPSFKRAEQNQEREQVWFTGAHSDVGGGYQEHDLSDIALRWLANRAERCGLGFDPGAFGDLADANAEGELHNSLNAFFRLFGSADRPIGKADEPSESLASSARDRHQAMAYSPANLATYLEGSPKITTV</sequence>
<organism evidence="2 3">
    <name type="scientific">Amycolatopsis camponoti</name>
    <dbReference type="NCBI Taxonomy" id="2606593"/>
    <lineage>
        <taxon>Bacteria</taxon>
        <taxon>Bacillati</taxon>
        <taxon>Actinomycetota</taxon>
        <taxon>Actinomycetes</taxon>
        <taxon>Pseudonocardiales</taxon>
        <taxon>Pseudonocardiaceae</taxon>
        <taxon>Amycolatopsis</taxon>
    </lineage>
</organism>
<evidence type="ECO:0000313" key="3">
    <source>
        <dbReference type="Proteomes" id="UP000399805"/>
    </source>
</evidence>
<feature type="domain" description="T6SS Phospholipase effector Tle1-like catalytic" evidence="1">
    <location>
        <begin position="3"/>
        <end position="263"/>
    </location>
</feature>
<accession>A0A6I8LGS3</accession>
<evidence type="ECO:0000313" key="2">
    <source>
        <dbReference type="EMBL" id="VVJ16293.1"/>
    </source>
</evidence>
<dbReference type="Pfam" id="PF09994">
    <property type="entry name" value="T6SS_Tle1-like_cat"/>
    <property type="match status" value="1"/>
</dbReference>
<evidence type="ECO:0000259" key="1">
    <source>
        <dbReference type="Pfam" id="PF09994"/>
    </source>
</evidence>